<evidence type="ECO:0000313" key="1">
    <source>
        <dbReference type="EMBL" id="QHU32946.1"/>
    </source>
</evidence>
<proteinExistence type="predicted"/>
<protein>
    <submittedName>
        <fullName evidence="1">Uncharacterized protein</fullName>
    </submittedName>
</protein>
<name>A0A6C0LPY0_9ZZZZ</name>
<reference evidence="1" key="1">
    <citation type="journal article" date="2020" name="Nature">
        <title>Giant virus diversity and host interactions through global metagenomics.</title>
        <authorList>
            <person name="Schulz F."/>
            <person name="Roux S."/>
            <person name="Paez-Espino D."/>
            <person name="Jungbluth S."/>
            <person name="Walsh D.A."/>
            <person name="Denef V.J."/>
            <person name="McMahon K.D."/>
            <person name="Konstantinidis K.T."/>
            <person name="Eloe-Fadrosh E.A."/>
            <person name="Kyrpides N.C."/>
            <person name="Woyke T."/>
        </authorList>
    </citation>
    <scope>NUCLEOTIDE SEQUENCE</scope>
    <source>
        <strain evidence="1">GVMAG-S-1014582-52</strain>
    </source>
</reference>
<sequence length="31" mass="3790">MKYTIIIRYYLIILNEIPADEKRGETDNLKY</sequence>
<dbReference type="EMBL" id="MN740556">
    <property type="protein sequence ID" value="QHU32946.1"/>
    <property type="molecule type" value="Genomic_DNA"/>
</dbReference>
<dbReference type="AlphaFoldDB" id="A0A6C0LPY0"/>
<organism evidence="1">
    <name type="scientific">viral metagenome</name>
    <dbReference type="NCBI Taxonomy" id="1070528"/>
    <lineage>
        <taxon>unclassified sequences</taxon>
        <taxon>metagenomes</taxon>
        <taxon>organismal metagenomes</taxon>
    </lineage>
</organism>
<accession>A0A6C0LPY0</accession>